<evidence type="ECO:0000256" key="2">
    <source>
        <dbReference type="ARBA" id="ARBA00022840"/>
    </source>
</evidence>
<dbReference type="CDD" id="cd03215">
    <property type="entry name" value="ABC_Carb_Monos_II"/>
    <property type="match status" value="1"/>
</dbReference>
<keyword evidence="5" id="KW-1185">Reference proteome</keyword>
<accession>U7VEA0</accession>
<dbReference type="InterPro" id="IPR050107">
    <property type="entry name" value="ABC_carbohydrate_import_ATPase"/>
</dbReference>
<dbReference type="PROSITE" id="PS00211">
    <property type="entry name" value="ABC_TRANSPORTER_1"/>
    <property type="match status" value="1"/>
</dbReference>
<feature type="domain" description="ABC transporter" evidence="3">
    <location>
        <begin position="20"/>
        <end position="272"/>
    </location>
</feature>
<dbReference type="InterPro" id="IPR003593">
    <property type="entry name" value="AAA+_ATPase"/>
</dbReference>
<dbReference type="HOGENOM" id="CLU_000604_92_3_0"/>
<evidence type="ECO:0000259" key="3">
    <source>
        <dbReference type="PROSITE" id="PS50893"/>
    </source>
</evidence>
<dbReference type="CDD" id="cd03216">
    <property type="entry name" value="ABC_Carb_Monos_I"/>
    <property type="match status" value="1"/>
</dbReference>
<keyword evidence="2" id="KW-0067">ATP-binding</keyword>
<dbReference type="SUPFAM" id="SSF52540">
    <property type="entry name" value="P-loop containing nucleoside triphosphate hydrolases"/>
    <property type="match status" value="2"/>
</dbReference>
<dbReference type="PANTHER" id="PTHR43790:SF4">
    <property type="entry name" value="GUANOSINE IMPORT ATP-BINDING PROTEIN NUPO"/>
    <property type="match status" value="1"/>
</dbReference>
<protein>
    <submittedName>
        <fullName evidence="4">Allose transport protein, AlsA ABC superfamily</fullName>
    </submittedName>
</protein>
<dbReference type="EMBL" id="AXZF01000011">
    <property type="protein sequence ID" value="ERT69821.1"/>
    <property type="molecule type" value="Genomic_DNA"/>
</dbReference>
<dbReference type="Proteomes" id="UP000017081">
    <property type="component" value="Unassembled WGS sequence"/>
</dbReference>
<dbReference type="GO" id="GO:0016887">
    <property type="term" value="F:ATP hydrolysis activity"/>
    <property type="evidence" value="ECO:0007669"/>
    <property type="project" value="InterPro"/>
</dbReference>
<gene>
    <name evidence="4" type="ORF">HMPREF0202_00281</name>
</gene>
<dbReference type="PROSITE" id="PS50893">
    <property type="entry name" value="ABC_TRANSPORTER_2"/>
    <property type="match status" value="2"/>
</dbReference>
<reference evidence="4 5" key="1">
    <citation type="submission" date="2013-08" db="EMBL/GenBank/DDBJ databases">
        <authorList>
            <person name="Weinstock G."/>
            <person name="Sodergren E."/>
            <person name="Wylie T."/>
            <person name="Fulton L."/>
            <person name="Fulton R."/>
            <person name="Fronick C."/>
            <person name="O'Laughlin M."/>
            <person name="Godfrey J."/>
            <person name="Miner T."/>
            <person name="Herter B."/>
            <person name="Appelbaum E."/>
            <person name="Cordes M."/>
            <person name="Lek S."/>
            <person name="Wollam A."/>
            <person name="Pepin K.H."/>
            <person name="Palsikar V.B."/>
            <person name="Mitreva M."/>
            <person name="Wilson R.K."/>
        </authorList>
    </citation>
    <scope>NUCLEOTIDE SEQUENCE [LARGE SCALE GENOMIC DNA]</scope>
    <source>
        <strain evidence="4 5">ATCC BAA-474</strain>
    </source>
</reference>
<organism evidence="4 5">
    <name type="scientific">Cetobacterium somerae ATCC BAA-474</name>
    <dbReference type="NCBI Taxonomy" id="1319815"/>
    <lineage>
        <taxon>Bacteria</taxon>
        <taxon>Fusobacteriati</taxon>
        <taxon>Fusobacteriota</taxon>
        <taxon>Fusobacteriia</taxon>
        <taxon>Fusobacteriales</taxon>
        <taxon>Fusobacteriaceae</taxon>
        <taxon>Cetobacterium</taxon>
    </lineage>
</organism>
<comment type="caution">
    <text evidence="4">The sequence shown here is derived from an EMBL/GenBank/DDBJ whole genome shotgun (WGS) entry which is preliminary data.</text>
</comment>
<evidence type="ECO:0000313" key="4">
    <source>
        <dbReference type="EMBL" id="ERT69821.1"/>
    </source>
</evidence>
<dbReference type="PANTHER" id="PTHR43790">
    <property type="entry name" value="CARBOHYDRATE TRANSPORT ATP-BINDING PROTEIN MG119-RELATED"/>
    <property type="match status" value="1"/>
</dbReference>
<dbReference type="Pfam" id="PF00005">
    <property type="entry name" value="ABC_tran"/>
    <property type="match status" value="2"/>
</dbReference>
<dbReference type="AlphaFoldDB" id="U7VEA0"/>
<dbReference type="STRING" id="1319815.HMPREF0202_00281"/>
<dbReference type="Gene3D" id="3.40.50.300">
    <property type="entry name" value="P-loop containing nucleotide triphosphate hydrolases"/>
    <property type="match status" value="2"/>
</dbReference>
<dbReference type="SMART" id="SM00382">
    <property type="entry name" value="AAA"/>
    <property type="match status" value="2"/>
</dbReference>
<dbReference type="InterPro" id="IPR003439">
    <property type="entry name" value="ABC_transporter-like_ATP-bd"/>
</dbReference>
<sequence length="544" mass="60794">MVKIFDRGIKGSDIMQKELLRMSGVSKSFGENTVLKDINFTIKEGEIVGLVGENGAGKSTLMKIIFGMSLIEETGGYNGEMIFQGKKVHFKSSFDALNAGIGMVHQEFSLIPGFKASENIVLNRESLKKSFVKEIFGERISKIDFEKDRERAKVAISHLGVDLNVDTKVNEMPVAHMQFTEIAREIERENVRLLVLDEPTAVLTEKEAEILLKTMKRLASEGIAIIFITHRLNEIMDVSDRIIVLRDGIMMSELETSETNVDEITKLMIGREIGEKTKKEEKKESNPEIILEMKKLWVDMPGEKAKNINLKVQKGEIIGLGGMAGQGKVGIANGVMGLYPAGGEVIYKNEKINLNNPKIPLEKGMYFVSEDRKEVGLILEEKISMNIAYPSIYIKNKFLKERYFGLLKSIDEKEIDKNSQHYIEKLEIKCMSGSQRVGELSGGNQQKVCLAKAFTINPDILFISEPTRGIDIGAKKIVLETLKEYNRNSGMTIILTSSELEELRSVCDRIAIVTEGEIAGILSPEDDLLEFGKLMTGVKGDKNE</sequence>
<feature type="domain" description="ABC transporter" evidence="3">
    <location>
        <begin position="288"/>
        <end position="540"/>
    </location>
</feature>
<proteinExistence type="predicted"/>
<dbReference type="PATRIC" id="fig|1319815.3.peg.269"/>
<evidence type="ECO:0000313" key="5">
    <source>
        <dbReference type="Proteomes" id="UP000017081"/>
    </source>
</evidence>
<dbReference type="InterPro" id="IPR027417">
    <property type="entry name" value="P-loop_NTPase"/>
</dbReference>
<dbReference type="eggNOG" id="COG1129">
    <property type="taxonomic scope" value="Bacteria"/>
</dbReference>
<evidence type="ECO:0000256" key="1">
    <source>
        <dbReference type="ARBA" id="ARBA00022741"/>
    </source>
</evidence>
<dbReference type="InterPro" id="IPR017871">
    <property type="entry name" value="ABC_transporter-like_CS"/>
</dbReference>
<keyword evidence="1" id="KW-0547">Nucleotide-binding</keyword>
<dbReference type="GO" id="GO:0005524">
    <property type="term" value="F:ATP binding"/>
    <property type="evidence" value="ECO:0007669"/>
    <property type="project" value="UniProtKB-KW"/>
</dbReference>
<name>U7VEA0_9FUSO</name>